<gene>
    <name evidence="1" type="ORF">CCAP1982_LOCUS9327</name>
</gene>
<evidence type="ECO:0000313" key="2">
    <source>
        <dbReference type="Proteomes" id="UP000606786"/>
    </source>
</evidence>
<evidence type="ECO:0000313" key="1">
    <source>
        <dbReference type="EMBL" id="CAD7000853.1"/>
    </source>
</evidence>
<dbReference type="EMBL" id="CAJHJT010000023">
    <property type="protein sequence ID" value="CAD7000853.1"/>
    <property type="molecule type" value="Genomic_DNA"/>
</dbReference>
<dbReference type="AlphaFoldDB" id="A0A811UUY1"/>
<reference evidence="1" key="1">
    <citation type="submission" date="2020-11" db="EMBL/GenBank/DDBJ databases">
        <authorList>
            <person name="Whitehead M."/>
        </authorList>
    </citation>
    <scope>NUCLEOTIDE SEQUENCE</scope>
    <source>
        <strain evidence="1">EGII</strain>
    </source>
</reference>
<accession>A0A811UUY1</accession>
<dbReference type="Gene3D" id="3.30.70.270">
    <property type="match status" value="1"/>
</dbReference>
<sequence length="92" mass="10805">MSSVLPKIVICITEREPKSLVYYNNSIVTSIPIEQHKDHLAEAFRRLWEANLRVNPEEYTFLRELLKILVASNKPWNPHRLVSSRQGRKTFS</sequence>
<dbReference type="Proteomes" id="UP000606786">
    <property type="component" value="Unassembled WGS sequence"/>
</dbReference>
<dbReference type="InterPro" id="IPR043128">
    <property type="entry name" value="Rev_trsase/Diguanyl_cyclase"/>
</dbReference>
<proteinExistence type="predicted"/>
<name>A0A811UUY1_CERCA</name>
<keyword evidence="2" id="KW-1185">Reference proteome</keyword>
<protein>
    <submittedName>
        <fullName evidence="1">(Mediterranean fruit fly) hypothetical protein</fullName>
    </submittedName>
</protein>
<organism evidence="1 2">
    <name type="scientific">Ceratitis capitata</name>
    <name type="common">Mediterranean fruit fly</name>
    <name type="synonym">Tephritis capitata</name>
    <dbReference type="NCBI Taxonomy" id="7213"/>
    <lineage>
        <taxon>Eukaryota</taxon>
        <taxon>Metazoa</taxon>
        <taxon>Ecdysozoa</taxon>
        <taxon>Arthropoda</taxon>
        <taxon>Hexapoda</taxon>
        <taxon>Insecta</taxon>
        <taxon>Pterygota</taxon>
        <taxon>Neoptera</taxon>
        <taxon>Endopterygota</taxon>
        <taxon>Diptera</taxon>
        <taxon>Brachycera</taxon>
        <taxon>Muscomorpha</taxon>
        <taxon>Tephritoidea</taxon>
        <taxon>Tephritidae</taxon>
        <taxon>Ceratitis</taxon>
        <taxon>Ceratitis</taxon>
    </lineage>
</organism>
<comment type="caution">
    <text evidence="1">The sequence shown here is derived from an EMBL/GenBank/DDBJ whole genome shotgun (WGS) entry which is preliminary data.</text>
</comment>